<name>A0A2S6HQ89_9FIRM</name>
<proteinExistence type="predicted"/>
<protein>
    <submittedName>
        <fullName evidence="2">Ketopantoate reductase</fullName>
    </submittedName>
</protein>
<reference evidence="2 3" key="1">
    <citation type="submission" date="2018-02" db="EMBL/GenBank/DDBJ databases">
        <title>Genomic Encyclopedia of Archaeal and Bacterial Type Strains, Phase II (KMG-II): from individual species to whole genera.</title>
        <authorList>
            <person name="Goeker M."/>
        </authorList>
    </citation>
    <scope>NUCLEOTIDE SEQUENCE [LARGE SCALE GENOMIC DNA]</scope>
    <source>
        <strain evidence="2 3">DSM 3808</strain>
    </source>
</reference>
<organism evidence="2 3">
    <name type="scientific">Lacrimispora xylanisolvens</name>
    <dbReference type="NCBI Taxonomy" id="384636"/>
    <lineage>
        <taxon>Bacteria</taxon>
        <taxon>Bacillati</taxon>
        <taxon>Bacillota</taxon>
        <taxon>Clostridia</taxon>
        <taxon>Lachnospirales</taxon>
        <taxon>Lachnospiraceae</taxon>
        <taxon>Lacrimispora</taxon>
    </lineage>
</organism>
<dbReference type="InterPro" id="IPR036291">
    <property type="entry name" value="NAD(P)-bd_dom_sf"/>
</dbReference>
<feature type="domain" description="Ketopantoate reductase N-terminal" evidence="1">
    <location>
        <begin position="3"/>
        <end position="134"/>
    </location>
</feature>
<evidence type="ECO:0000313" key="3">
    <source>
        <dbReference type="Proteomes" id="UP000237749"/>
    </source>
</evidence>
<dbReference type="SUPFAM" id="SSF51735">
    <property type="entry name" value="NAD(P)-binding Rossmann-fold domains"/>
    <property type="match status" value="1"/>
</dbReference>
<dbReference type="OrthoDB" id="9793586at2"/>
<dbReference type="Proteomes" id="UP000237749">
    <property type="component" value="Unassembled WGS sequence"/>
</dbReference>
<dbReference type="Pfam" id="PF02558">
    <property type="entry name" value="ApbA"/>
    <property type="match status" value="1"/>
</dbReference>
<dbReference type="InterPro" id="IPR051402">
    <property type="entry name" value="KPR-Related"/>
</dbReference>
<dbReference type="Gene3D" id="3.40.50.720">
    <property type="entry name" value="NAD(P)-binding Rossmann-like Domain"/>
    <property type="match status" value="1"/>
</dbReference>
<evidence type="ECO:0000313" key="2">
    <source>
        <dbReference type="EMBL" id="PPK79737.1"/>
    </source>
</evidence>
<dbReference type="InterPro" id="IPR013332">
    <property type="entry name" value="KPR_N"/>
</dbReference>
<dbReference type="GO" id="GO:0005737">
    <property type="term" value="C:cytoplasm"/>
    <property type="evidence" value="ECO:0007669"/>
    <property type="project" value="TreeGrafter"/>
</dbReference>
<dbReference type="EMBL" id="PTJA01000009">
    <property type="protein sequence ID" value="PPK79737.1"/>
    <property type="molecule type" value="Genomic_DNA"/>
</dbReference>
<dbReference type="AlphaFoldDB" id="A0A2S6HQ89"/>
<dbReference type="Gene3D" id="1.10.1040.10">
    <property type="entry name" value="N-(1-d-carboxylethyl)-l-norvaline Dehydrogenase, domain 2"/>
    <property type="match status" value="1"/>
</dbReference>
<accession>A0A2S6HQ89</accession>
<dbReference type="PANTHER" id="PTHR21708:SF26">
    <property type="entry name" value="2-DEHYDROPANTOATE 2-REDUCTASE"/>
    <property type="match status" value="1"/>
</dbReference>
<gene>
    <name evidence="2" type="ORF">BXY41_109216</name>
</gene>
<comment type="caution">
    <text evidence="2">The sequence shown here is derived from an EMBL/GenBank/DDBJ whole genome shotgun (WGS) entry which is preliminary data.</text>
</comment>
<dbReference type="InterPro" id="IPR013328">
    <property type="entry name" value="6PGD_dom2"/>
</dbReference>
<sequence length="310" mass="35272">MKILIWGRGVIGTQYAWALENAGHTVEFYVREGRKAQYGSCVNLELWDTRKSKKDRMVKEKWDIVMHEELKENHDYDLIFISVNPEQISSVVKYLAPRVGNATVLFFSNFWQDPQLAVSSIPRNQIVYGFPGGGGGFEGNTLYGGFYKTVQFGTFESQPTKRDLEVRKLFVQAGFKIMVQKDIKSWLWNHFAFNAAMEAEVLKSGSFKKVISSREALEGVGRNLKEITPVLRARGSKLDFLTVVLSSLPPKAVGFIMTHIVFPQKSMAYVLMAHNHFKVGYAVQEIITASRKYGVKVPRLYEVENLITEQ</sequence>
<dbReference type="PANTHER" id="PTHR21708">
    <property type="entry name" value="PROBABLE 2-DEHYDROPANTOATE 2-REDUCTASE"/>
    <property type="match status" value="1"/>
</dbReference>
<dbReference type="RefSeq" id="WP_104438147.1">
    <property type="nucleotide sequence ID" value="NZ_PTJA01000009.1"/>
</dbReference>
<keyword evidence="3" id="KW-1185">Reference proteome</keyword>
<evidence type="ECO:0000259" key="1">
    <source>
        <dbReference type="Pfam" id="PF02558"/>
    </source>
</evidence>